<dbReference type="EC" id="2.5.1.21" evidence="1"/>
<evidence type="ECO:0000313" key="2">
    <source>
        <dbReference type="Proteomes" id="UP000309061"/>
    </source>
</evidence>
<dbReference type="SFLD" id="SFLDS00005">
    <property type="entry name" value="Isoprenoid_Synthase_Type_I"/>
    <property type="match status" value="1"/>
</dbReference>
<dbReference type="InterPro" id="IPR044843">
    <property type="entry name" value="Trans_IPPS_bact-type"/>
</dbReference>
<dbReference type="AlphaFoldDB" id="A0A6B8KJ19"/>
<sequence>MIAIAETASGKSHRDENFPVASFLISPERRAPVLAFYNFVRAADDISDHATLSPLEKLVLLDRLEAALLGEGPDEPVARALRETLADRGVAAQHALDLLTAFRRDVTKLRYDDWDDLIDYCRYSAMPVGRYVLDVHGEDAARSWGPNDALCAALQIINHLQDCGKDYRELNRVYLPQDCLARHGAGVEMLAGERSPPELRAAIAELAGKTRLLLAQSREFSGRIRDLRLAMEVGAIQSLAETLVEKLSVADPLCDKVHAGKAQFALIGTAGAAAVLMRRILERGRSR</sequence>
<dbReference type="SUPFAM" id="SSF48576">
    <property type="entry name" value="Terpenoid synthases"/>
    <property type="match status" value="1"/>
</dbReference>
<dbReference type="Proteomes" id="UP000309061">
    <property type="component" value="Chromosome"/>
</dbReference>
<dbReference type="OrthoDB" id="9807580at2"/>
<dbReference type="InterPro" id="IPR033904">
    <property type="entry name" value="Trans_IPPS_HH"/>
</dbReference>
<dbReference type="InterPro" id="IPR008949">
    <property type="entry name" value="Isoprenoid_synthase_dom_sf"/>
</dbReference>
<dbReference type="PANTHER" id="PTHR31480">
    <property type="entry name" value="BIFUNCTIONAL LYCOPENE CYCLASE/PHYTOENE SYNTHASE"/>
    <property type="match status" value="1"/>
</dbReference>
<accession>A0A6B8KJ19</accession>
<evidence type="ECO:0000313" key="1">
    <source>
        <dbReference type="EMBL" id="QGM47051.1"/>
    </source>
</evidence>
<organism evidence="1 2">
    <name type="scientific">Methylocystis heyeri</name>
    <dbReference type="NCBI Taxonomy" id="391905"/>
    <lineage>
        <taxon>Bacteria</taxon>
        <taxon>Pseudomonadati</taxon>
        <taxon>Pseudomonadota</taxon>
        <taxon>Alphaproteobacteria</taxon>
        <taxon>Hyphomicrobiales</taxon>
        <taxon>Methylocystaceae</taxon>
        <taxon>Methylocystis</taxon>
    </lineage>
</organism>
<dbReference type="SFLD" id="SFLDG01018">
    <property type="entry name" value="Squalene/Phytoene_Synthase_Lik"/>
    <property type="match status" value="1"/>
</dbReference>
<dbReference type="KEGG" id="mhey:H2LOC_015890"/>
<name>A0A6B8KJ19_9HYPH</name>
<keyword evidence="2" id="KW-1185">Reference proteome</keyword>
<dbReference type="Pfam" id="PF00494">
    <property type="entry name" value="SQS_PSY"/>
    <property type="match status" value="1"/>
</dbReference>
<gene>
    <name evidence="1" type="primary">hpnC</name>
    <name evidence="1" type="ORF">H2LOC_015890</name>
</gene>
<dbReference type="GO" id="GO:0016114">
    <property type="term" value="P:terpenoid biosynthetic process"/>
    <property type="evidence" value="ECO:0007669"/>
    <property type="project" value="UniProtKB-ARBA"/>
</dbReference>
<dbReference type="InterPro" id="IPR017827">
    <property type="entry name" value="HSQ_synthase_HpnC"/>
</dbReference>
<dbReference type="RefSeq" id="WP_136497998.1">
    <property type="nucleotide sequence ID" value="NZ_CP046052.1"/>
</dbReference>
<proteinExistence type="predicted"/>
<reference evidence="1 2" key="1">
    <citation type="submission" date="2019-11" db="EMBL/GenBank/DDBJ databases">
        <title>The genome sequence of Methylocystis heyeri.</title>
        <authorList>
            <person name="Oshkin I.Y."/>
            <person name="Miroshnikov K."/>
            <person name="Dedysh S.N."/>
        </authorList>
    </citation>
    <scope>NUCLEOTIDE SEQUENCE [LARGE SCALE GENOMIC DNA]</scope>
    <source>
        <strain evidence="1 2">H2</strain>
    </source>
</reference>
<protein>
    <submittedName>
        <fullName evidence="1">Squalene synthase HpnC</fullName>
        <ecNumber evidence="1">2.5.1.21</ecNumber>
    </submittedName>
</protein>
<dbReference type="EMBL" id="CP046052">
    <property type="protein sequence ID" value="QGM47051.1"/>
    <property type="molecule type" value="Genomic_DNA"/>
</dbReference>
<keyword evidence="1" id="KW-0808">Transferase</keyword>
<dbReference type="CDD" id="cd00683">
    <property type="entry name" value="Trans_IPPS_HH"/>
    <property type="match status" value="1"/>
</dbReference>
<dbReference type="InterPro" id="IPR002060">
    <property type="entry name" value="Squ/phyt_synthse"/>
</dbReference>
<dbReference type="GO" id="GO:0051996">
    <property type="term" value="F:squalene synthase [NAD(P)H] activity"/>
    <property type="evidence" value="ECO:0007669"/>
    <property type="project" value="UniProtKB-EC"/>
</dbReference>
<dbReference type="GO" id="GO:0004311">
    <property type="term" value="F:geranylgeranyl diphosphate synthase activity"/>
    <property type="evidence" value="ECO:0007669"/>
    <property type="project" value="InterPro"/>
</dbReference>
<dbReference type="SFLD" id="SFLDG01212">
    <property type="entry name" value="Phytoene_synthase_like"/>
    <property type="match status" value="1"/>
</dbReference>
<dbReference type="Gene3D" id="1.10.600.10">
    <property type="entry name" value="Farnesyl Diphosphate Synthase"/>
    <property type="match status" value="1"/>
</dbReference>
<dbReference type="NCBIfam" id="TIGR03464">
    <property type="entry name" value="HpnC"/>
    <property type="match status" value="1"/>
</dbReference>